<evidence type="ECO:0000313" key="12">
    <source>
        <dbReference type="Proteomes" id="UP000594638"/>
    </source>
</evidence>
<evidence type="ECO:0000256" key="2">
    <source>
        <dbReference type="ARBA" id="ARBA00022614"/>
    </source>
</evidence>
<dbReference type="InterPro" id="IPR003591">
    <property type="entry name" value="Leu-rich_rpt_typical-subtyp"/>
</dbReference>
<evidence type="ECO:0000259" key="10">
    <source>
        <dbReference type="Pfam" id="PF23598"/>
    </source>
</evidence>
<dbReference type="Gene3D" id="1.20.5.4130">
    <property type="match status" value="1"/>
</dbReference>
<dbReference type="PROSITE" id="PS51450">
    <property type="entry name" value="LRR"/>
    <property type="match status" value="1"/>
</dbReference>
<dbReference type="GO" id="GO:0051707">
    <property type="term" value="P:response to other organism"/>
    <property type="evidence" value="ECO:0007669"/>
    <property type="project" value="UniProtKB-ARBA"/>
</dbReference>
<comment type="similarity">
    <text evidence="1">Belongs to the disease resistance NB-LRR family.</text>
</comment>
<evidence type="ECO:0000259" key="8">
    <source>
        <dbReference type="Pfam" id="PF18052"/>
    </source>
</evidence>
<keyword evidence="12" id="KW-1185">Reference proteome</keyword>
<evidence type="ECO:0000256" key="6">
    <source>
        <dbReference type="ARBA" id="ARBA00022840"/>
    </source>
</evidence>
<keyword evidence="6" id="KW-0067">ATP-binding</keyword>
<feature type="domain" description="Disease resistance N-terminal" evidence="8">
    <location>
        <begin position="2"/>
        <end position="84"/>
    </location>
</feature>
<organism evidence="11 12">
    <name type="scientific">Olea europaea subsp. europaea</name>
    <dbReference type="NCBI Taxonomy" id="158383"/>
    <lineage>
        <taxon>Eukaryota</taxon>
        <taxon>Viridiplantae</taxon>
        <taxon>Streptophyta</taxon>
        <taxon>Embryophyta</taxon>
        <taxon>Tracheophyta</taxon>
        <taxon>Spermatophyta</taxon>
        <taxon>Magnoliopsida</taxon>
        <taxon>eudicotyledons</taxon>
        <taxon>Gunneridae</taxon>
        <taxon>Pentapetalae</taxon>
        <taxon>asterids</taxon>
        <taxon>lamiids</taxon>
        <taxon>Lamiales</taxon>
        <taxon>Oleaceae</taxon>
        <taxon>Oleeae</taxon>
        <taxon>Olea</taxon>
    </lineage>
</organism>
<evidence type="ECO:0000256" key="5">
    <source>
        <dbReference type="ARBA" id="ARBA00022821"/>
    </source>
</evidence>
<sequence>MAVFALLERLAPLIEREVNLVLQSKQEVENLSGKLKKIQDVLQDAERTGVTDSKVKNWLKDLQDVSYEMDDALDEWETANLQLQIEGSEEISDPWEKIISFIRSICLSFEHVVGRREISLKIKGLIEKLDSIDKRKDEFGFLPSGGHNLQKIERIESTSLVDSACVHGRRIDKENLIQNLLSEGGGGVHIVSIVGTGGVGKTTLAQLAFNDPKVEKHFQLRKWISVSDPFDDTKIAKSVLEAVGENFSDTSDRDTLLQSVKKSISEKKFLIVLDDVWTEDRRKWEPLKNSLQGAPGSRILVTTRSDRVVRVIGTDTRQPLGQLSDEDCWSLLSKIAFVGRTKEECEKLEDIGRKIALNCKGLPLAAKAMGSLLCLKDTVGEWLNVLESPLWQLEEAMVELFPHLYLSYNDLSPVHKCCFSSCVIYPKDSVIHLDELIRIWMAHGYLGSSGNVDRMRRMGLEFFKNLEMRSFFQELQKDEYDESKISCKMHDIMHDFVTYLSKDEYSLILYGGVQITNCDIGKVRTFCARNVSQEGLPLNLFSHLKCVRVLIASDCGLQELPQEIGKLIHLRYLDLSSNPISELPETLCDLYNLQTLDLQECYRLSALPQGIYKLINLRHLLFHIGRSMKSIPQGLERLTGLWMLSSFTPGGGSSKLGYLKELNQLRGSLELHLFDSSELDDAEKAELKNKIHIQDLKLSFSGKVRVDVMEALQPPPKLQRLEMNMYRYDGTQFPEWITTSLNYLRVLHIFSSMDCSSLPPLGKLPMLEELEISFMESMKYVGNEFLGIMGTIQELPNAGPAFPKLRKLRFFRCENWEMWEDITNDEKDHFLIMPRLRELDIVDCDRLKALPHCLLTMASLEYLTIENSSNLASIYGGKTGDDWDKISHIPHINFINRKRLSQH</sequence>
<feature type="domain" description="NB-ARC" evidence="7">
    <location>
        <begin position="173"/>
        <end position="339"/>
    </location>
</feature>
<dbReference type="PRINTS" id="PR00364">
    <property type="entry name" value="DISEASERSIST"/>
</dbReference>
<evidence type="ECO:0000259" key="7">
    <source>
        <dbReference type="Pfam" id="PF00931"/>
    </source>
</evidence>
<dbReference type="Proteomes" id="UP000594638">
    <property type="component" value="Unassembled WGS sequence"/>
</dbReference>
<dbReference type="InterPro" id="IPR027417">
    <property type="entry name" value="P-loop_NTPase"/>
</dbReference>
<dbReference type="CDD" id="cd14798">
    <property type="entry name" value="RX-CC_like"/>
    <property type="match status" value="1"/>
</dbReference>
<dbReference type="InterPro" id="IPR036388">
    <property type="entry name" value="WH-like_DNA-bd_sf"/>
</dbReference>
<dbReference type="Pfam" id="PF23559">
    <property type="entry name" value="WHD_DRP"/>
    <property type="match status" value="1"/>
</dbReference>
<dbReference type="InterPro" id="IPR038005">
    <property type="entry name" value="RX-like_CC"/>
</dbReference>
<dbReference type="Gene3D" id="3.80.10.10">
    <property type="entry name" value="Ribonuclease Inhibitor"/>
    <property type="match status" value="1"/>
</dbReference>
<dbReference type="Pfam" id="PF00931">
    <property type="entry name" value="NB-ARC"/>
    <property type="match status" value="1"/>
</dbReference>
<dbReference type="InterPro" id="IPR042197">
    <property type="entry name" value="Apaf_helical"/>
</dbReference>
<dbReference type="Pfam" id="PF23598">
    <property type="entry name" value="LRR_14"/>
    <property type="match status" value="1"/>
</dbReference>
<dbReference type="InterPro" id="IPR058922">
    <property type="entry name" value="WHD_DRP"/>
</dbReference>
<keyword evidence="5" id="KW-0611">Plant defense</keyword>
<feature type="domain" description="Disease resistance protein winged helix" evidence="9">
    <location>
        <begin position="424"/>
        <end position="497"/>
    </location>
</feature>
<dbReference type="PANTHER" id="PTHR36766">
    <property type="entry name" value="PLANT BROAD-SPECTRUM MILDEW RESISTANCE PROTEIN RPW8"/>
    <property type="match status" value="1"/>
</dbReference>
<reference evidence="11 12" key="1">
    <citation type="submission" date="2019-12" db="EMBL/GenBank/DDBJ databases">
        <authorList>
            <person name="Alioto T."/>
            <person name="Alioto T."/>
            <person name="Gomez Garrido J."/>
        </authorList>
    </citation>
    <scope>NUCLEOTIDE SEQUENCE [LARGE SCALE GENOMIC DNA]</scope>
</reference>
<dbReference type="InterPro" id="IPR001611">
    <property type="entry name" value="Leu-rich_rpt"/>
</dbReference>
<dbReference type="Pfam" id="PF18052">
    <property type="entry name" value="Rx_N"/>
    <property type="match status" value="1"/>
</dbReference>
<evidence type="ECO:0000259" key="9">
    <source>
        <dbReference type="Pfam" id="PF23559"/>
    </source>
</evidence>
<dbReference type="SMART" id="SM00369">
    <property type="entry name" value="LRR_TYP"/>
    <property type="match status" value="2"/>
</dbReference>
<dbReference type="SUPFAM" id="SSF52540">
    <property type="entry name" value="P-loop containing nucleoside triphosphate hydrolases"/>
    <property type="match status" value="1"/>
</dbReference>
<name>A0A8S0UZH0_OLEEU</name>
<dbReference type="EMBL" id="CACTIH010009086">
    <property type="protein sequence ID" value="CAA3023296.1"/>
    <property type="molecule type" value="Genomic_DNA"/>
</dbReference>
<dbReference type="GO" id="GO:0005524">
    <property type="term" value="F:ATP binding"/>
    <property type="evidence" value="ECO:0007669"/>
    <property type="project" value="UniProtKB-KW"/>
</dbReference>
<keyword evidence="3" id="KW-0677">Repeat</keyword>
<evidence type="ECO:0000313" key="11">
    <source>
        <dbReference type="EMBL" id="CAA3023296.1"/>
    </source>
</evidence>
<dbReference type="InterPro" id="IPR032675">
    <property type="entry name" value="LRR_dom_sf"/>
</dbReference>
<dbReference type="OrthoDB" id="909721at2759"/>
<keyword evidence="2" id="KW-0433">Leucine-rich repeat</keyword>
<evidence type="ECO:0000256" key="3">
    <source>
        <dbReference type="ARBA" id="ARBA00022737"/>
    </source>
</evidence>
<comment type="caution">
    <text evidence="11">The sequence shown here is derived from an EMBL/GenBank/DDBJ whole genome shotgun (WGS) entry which is preliminary data.</text>
</comment>
<dbReference type="Gene3D" id="3.40.50.300">
    <property type="entry name" value="P-loop containing nucleotide triphosphate hydrolases"/>
    <property type="match status" value="1"/>
</dbReference>
<dbReference type="Gramene" id="OE9A049810T1">
    <property type="protein sequence ID" value="OE9A049810C1"/>
    <property type="gene ID" value="OE9A049810"/>
</dbReference>
<dbReference type="InterPro" id="IPR055414">
    <property type="entry name" value="LRR_R13L4/SHOC2-like"/>
</dbReference>
<dbReference type="InterPro" id="IPR002182">
    <property type="entry name" value="NB-ARC"/>
</dbReference>
<proteinExistence type="inferred from homology"/>
<protein>
    <submittedName>
        <fullName evidence="11">Disease resistance RGA3</fullName>
    </submittedName>
</protein>
<evidence type="ECO:0000256" key="1">
    <source>
        <dbReference type="ARBA" id="ARBA00008894"/>
    </source>
</evidence>
<dbReference type="Gene3D" id="1.10.8.430">
    <property type="entry name" value="Helical domain of apoptotic protease-activating factors"/>
    <property type="match status" value="1"/>
</dbReference>
<accession>A0A8S0UZH0</accession>
<feature type="domain" description="Disease resistance R13L4/SHOC-2-like LRR" evidence="10">
    <location>
        <begin position="523"/>
        <end position="842"/>
    </location>
</feature>
<keyword evidence="4" id="KW-0547">Nucleotide-binding</keyword>
<gene>
    <name evidence="11" type="ORF">OLEA9_A049810</name>
</gene>
<dbReference type="InterPro" id="IPR041118">
    <property type="entry name" value="Rx_N"/>
</dbReference>
<dbReference type="GO" id="GO:0006952">
    <property type="term" value="P:defense response"/>
    <property type="evidence" value="ECO:0007669"/>
    <property type="project" value="UniProtKB-KW"/>
</dbReference>
<dbReference type="Gene3D" id="1.10.10.10">
    <property type="entry name" value="Winged helix-like DNA-binding domain superfamily/Winged helix DNA-binding domain"/>
    <property type="match status" value="1"/>
</dbReference>
<dbReference type="Gramene" id="OE9A049810T2">
    <property type="protein sequence ID" value="OE9A049810C2"/>
    <property type="gene ID" value="OE9A049810"/>
</dbReference>
<dbReference type="SUPFAM" id="SSF52058">
    <property type="entry name" value="L domain-like"/>
    <property type="match status" value="1"/>
</dbReference>
<dbReference type="AlphaFoldDB" id="A0A8S0UZH0"/>
<dbReference type="PANTHER" id="PTHR36766:SF40">
    <property type="entry name" value="DISEASE RESISTANCE PROTEIN RGA3"/>
    <property type="match status" value="1"/>
</dbReference>
<dbReference type="GO" id="GO:0043531">
    <property type="term" value="F:ADP binding"/>
    <property type="evidence" value="ECO:0007669"/>
    <property type="project" value="InterPro"/>
</dbReference>
<evidence type="ECO:0000256" key="4">
    <source>
        <dbReference type="ARBA" id="ARBA00022741"/>
    </source>
</evidence>